<feature type="binding site" evidence="7">
    <location>
        <begin position="180"/>
        <end position="187"/>
    </location>
    <ligand>
        <name>GTP</name>
        <dbReference type="ChEBI" id="CHEBI:37565"/>
    </ligand>
</feature>
<dbReference type="InterPro" id="IPR000795">
    <property type="entry name" value="T_Tr_GTP-bd_dom"/>
</dbReference>
<evidence type="ECO:0000313" key="11">
    <source>
        <dbReference type="EMBL" id="PJA45944.1"/>
    </source>
</evidence>
<keyword evidence="4 7" id="KW-0547">Nucleotide-binding</keyword>
<dbReference type="Pfam" id="PF11987">
    <property type="entry name" value="IF-2"/>
    <property type="match status" value="1"/>
</dbReference>
<dbReference type="Pfam" id="PF22042">
    <property type="entry name" value="EF-G_D2"/>
    <property type="match status" value="1"/>
</dbReference>
<protein>
    <recommendedName>
        <fullName evidence="2 7">Translation initiation factor IF-2</fullName>
    </recommendedName>
</protein>
<dbReference type="Pfam" id="PF00009">
    <property type="entry name" value="GTP_EFTU"/>
    <property type="match status" value="1"/>
</dbReference>
<comment type="subcellular location">
    <subcellularLocation>
        <location evidence="7">Cytoplasm</location>
    </subcellularLocation>
</comment>
<reference evidence="12" key="1">
    <citation type="submission" date="2017-09" db="EMBL/GenBank/DDBJ databases">
        <title>Depth-based differentiation of microbial function through sediment-hosted aquifers and enrichment of novel symbionts in the deep terrestrial subsurface.</title>
        <authorList>
            <person name="Probst A.J."/>
            <person name="Ladd B."/>
            <person name="Jarett J.K."/>
            <person name="Geller-Mcgrath D.E."/>
            <person name="Sieber C.M.K."/>
            <person name="Emerson J.B."/>
            <person name="Anantharaman K."/>
            <person name="Thomas B.C."/>
            <person name="Malmstrom R."/>
            <person name="Stieglmeier M."/>
            <person name="Klingl A."/>
            <person name="Woyke T."/>
            <person name="Ryan C.M."/>
            <person name="Banfield J.F."/>
        </authorList>
    </citation>
    <scope>NUCLEOTIDE SEQUENCE [LARGE SCALE GENOMIC DNA]</scope>
</reference>
<dbReference type="AlphaFoldDB" id="A0A2M7XDK5"/>
<evidence type="ECO:0000256" key="4">
    <source>
        <dbReference type="ARBA" id="ARBA00022741"/>
    </source>
</evidence>
<dbReference type="InterPro" id="IPR006847">
    <property type="entry name" value="IF2_N"/>
</dbReference>
<dbReference type="SUPFAM" id="SSF52540">
    <property type="entry name" value="P-loop containing nucleoside triphosphate hydrolases"/>
    <property type="match status" value="1"/>
</dbReference>
<evidence type="ECO:0000256" key="2">
    <source>
        <dbReference type="ARBA" id="ARBA00020675"/>
    </source>
</evidence>
<dbReference type="HAMAP" id="MF_00100_B">
    <property type="entry name" value="IF_2_B"/>
    <property type="match status" value="1"/>
</dbReference>
<feature type="domain" description="Tr-type G" evidence="10">
    <location>
        <begin position="171"/>
        <end position="337"/>
    </location>
</feature>
<evidence type="ECO:0000256" key="8">
    <source>
        <dbReference type="RuleBase" id="RU000644"/>
    </source>
</evidence>
<dbReference type="InterPro" id="IPR053905">
    <property type="entry name" value="EF-G-like_DII"/>
</dbReference>
<comment type="similarity">
    <text evidence="1 7 8">Belongs to the TRAFAC class translation factor GTPase superfamily. Classic translation factor GTPase family. IF-2 subfamily.</text>
</comment>
<evidence type="ECO:0000313" key="12">
    <source>
        <dbReference type="Proteomes" id="UP000229385"/>
    </source>
</evidence>
<accession>A0A2M7XDK5</accession>
<keyword evidence="6 7" id="KW-0342">GTP-binding</keyword>
<keyword evidence="7" id="KW-0963">Cytoplasm</keyword>
<dbReference type="GO" id="GO:0005525">
    <property type="term" value="F:GTP binding"/>
    <property type="evidence" value="ECO:0007669"/>
    <property type="project" value="UniProtKB-KW"/>
</dbReference>
<dbReference type="PROSITE" id="PS51722">
    <property type="entry name" value="G_TR_2"/>
    <property type="match status" value="1"/>
</dbReference>
<keyword evidence="5 7" id="KW-0648">Protein biosynthesis</keyword>
<evidence type="ECO:0000259" key="10">
    <source>
        <dbReference type="PROSITE" id="PS51722"/>
    </source>
</evidence>
<dbReference type="SUPFAM" id="SSF52156">
    <property type="entry name" value="Initiation factor IF2/eIF5b, domain 3"/>
    <property type="match status" value="1"/>
</dbReference>
<dbReference type="EMBL" id="PFWU01000015">
    <property type="protein sequence ID" value="PJA45944.1"/>
    <property type="molecule type" value="Genomic_DNA"/>
</dbReference>
<evidence type="ECO:0000256" key="7">
    <source>
        <dbReference type="HAMAP-Rule" id="MF_00100"/>
    </source>
</evidence>
<dbReference type="Gene3D" id="2.40.30.10">
    <property type="entry name" value="Translation factors"/>
    <property type="match status" value="2"/>
</dbReference>
<organism evidence="11 12">
    <name type="scientific">Candidatus Uhrbacteria bacterium CG_4_9_14_3_um_filter_50_9</name>
    <dbReference type="NCBI Taxonomy" id="1975035"/>
    <lineage>
        <taxon>Bacteria</taxon>
        <taxon>Candidatus Uhriibacteriota</taxon>
    </lineage>
</organism>
<dbReference type="PANTHER" id="PTHR43381">
    <property type="entry name" value="TRANSLATION INITIATION FACTOR IF-2-RELATED"/>
    <property type="match status" value="1"/>
</dbReference>
<dbReference type="InterPro" id="IPR023115">
    <property type="entry name" value="TIF_IF2_dom3"/>
</dbReference>
<dbReference type="GO" id="GO:0003743">
    <property type="term" value="F:translation initiation factor activity"/>
    <property type="evidence" value="ECO:0007669"/>
    <property type="project" value="UniProtKB-UniRule"/>
</dbReference>
<feature type="binding site" evidence="7">
    <location>
        <begin position="226"/>
        <end position="230"/>
    </location>
    <ligand>
        <name>GTP</name>
        <dbReference type="ChEBI" id="CHEBI:37565"/>
    </ligand>
</feature>
<dbReference type="InterPro" id="IPR005225">
    <property type="entry name" value="Small_GTP-bd"/>
</dbReference>
<keyword evidence="9" id="KW-0175">Coiled coil</keyword>
<proteinExistence type="inferred from homology"/>
<evidence type="ECO:0000256" key="3">
    <source>
        <dbReference type="ARBA" id="ARBA00022540"/>
    </source>
</evidence>
<evidence type="ECO:0000256" key="1">
    <source>
        <dbReference type="ARBA" id="ARBA00007733"/>
    </source>
</evidence>
<dbReference type="NCBIfam" id="TIGR00487">
    <property type="entry name" value="IF-2"/>
    <property type="match status" value="1"/>
</dbReference>
<dbReference type="InterPro" id="IPR009000">
    <property type="entry name" value="Transl_B-barrel_sf"/>
</dbReference>
<dbReference type="PANTHER" id="PTHR43381:SF5">
    <property type="entry name" value="TR-TYPE G DOMAIN-CONTAINING PROTEIN"/>
    <property type="match status" value="1"/>
</dbReference>
<dbReference type="InterPro" id="IPR015760">
    <property type="entry name" value="TIF_IF2"/>
</dbReference>
<dbReference type="GO" id="GO:0003924">
    <property type="term" value="F:GTPase activity"/>
    <property type="evidence" value="ECO:0007669"/>
    <property type="project" value="UniProtKB-UniRule"/>
</dbReference>
<dbReference type="Gene3D" id="3.40.50.300">
    <property type="entry name" value="P-loop containing nucleotide triphosphate hydrolases"/>
    <property type="match status" value="1"/>
</dbReference>
<feature type="region of interest" description="G-domain" evidence="7">
    <location>
        <begin position="174"/>
        <end position="322"/>
    </location>
</feature>
<dbReference type="GO" id="GO:0005829">
    <property type="term" value="C:cytosol"/>
    <property type="evidence" value="ECO:0007669"/>
    <property type="project" value="TreeGrafter"/>
</dbReference>
<name>A0A2M7XDK5_9BACT</name>
<dbReference type="CDD" id="cd03702">
    <property type="entry name" value="IF2_mtIF2_II"/>
    <property type="match status" value="1"/>
</dbReference>
<sequence length="680" mass="75227">MNITELARRLRAHPEELRTKLPELGFSIGRKAIKIDNRQASMIMRAWSEMKRKERLAQKMEDQKSGLNRKKDEERDVSELKPVRIPAIVTVRDFASAMELPVPRVMQELMRNGILASINQEIDFDTASIIAEDLGFLAEQEGEDAAVEEDTEGLEKIRESIEDEEKKNLEPRPPVVVVMGHVDHGKTRLLDAIRQTHVIDTEAGGITQHIGAYQVERNGKQLTFIDTPGHEAFTVMRSRGAKVADIAILVVAVDDGVQPQTKEAINIIKSAGLPFIVALNKIDREQANIDKVKGELGEFDLVPEDWGGKTIMVPISAKEGTNIEELLDMLLLVEDMEKEHIVANPARHAIGTVIESNVSPGAGPVATVLVQSGTLRVGDTLGVRGSLYGRVRAMQDWKGEDIKEAPPSTPAMIIGWKLAPTVGDVMEVPENAKDLKRIKSTDSSMKATEEVASIRHISKDEDSEEEGGKAMLNLMIRADVLGSLEAILGMLDKIKHDEVGVKVIQRGLGNITDVDVNTAEASKAILIGFNVQTTNSAEELARDKDVDVREYSIIYKLFEDVLDELKKRLPAEEILNEQGQFEVMKNFKKTDGGWIIGGRVKGDKILPGAQLRLSRNGEYVSEGKIKSLQLGQATLKAGQVGQECGMQYLGKVKPEEGDILEAYTQERKIKEFKIEGIELR</sequence>
<gene>
    <name evidence="7" type="primary">infB</name>
    <name evidence="11" type="ORF">CO174_01255</name>
</gene>
<comment type="caution">
    <text evidence="11">The sequence shown here is derived from an EMBL/GenBank/DDBJ whole genome shotgun (WGS) entry which is preliminary data.</text>
</comment>
<feature type="binding site" evidence="7">
    <location>
        <begin position="280"/>
        <end position="283"/>
    </location>
    <ligand>
        <name>GTP</name>
        <dbReference type="ChEBI" id="CHEBI:37565"/>
    </ligand>
</feature>
<dbReference type="Proteomes" id="UP000229385">
    <property type="component" value="Unassembled WGS sequence"/>
</dbReference>
<dbReference type="Gene3D" id="3.40.50.10050">
    <property type="entry name" value="Translation initiation factor IF- 2, domain 3"/>
    <property type="match status" value="1"/>
</dbReference>
<evidence type="ECO:0000256" key="9">
    <source>
        <dbReference type="SAM" id="Coils"/>
    </source>
</evidence>
<dbReference type="NCBIfam" id="TIGR00231">
    <property type="entry name" value="small_GTP"/>
    <property type="match status" value="1"/>
</dbReference>
<comment type="function">
    <text evidence="7 8">One of the essential components for the initiation of protein synthesis. Protects formylmethionyl-tRNA from spontaneous hydrolysis and promotes its binding to the 30S ribosomal subunits. Also involved in the hydrolysis of GTP during the formation of the 70S ribosomal complex.</text>
</comment>
<dbReference type="InterPro" id="IPR044145">
    <property type="entry name" value="IF2_II"/>
</dbReference>
<dbReference type="CDD" id="cd01887">
    <property type="entry name" value="IF2_eIF5B"/>
    <property type="match status" value="1"/>
</dbReference>
<dbReference type="Pfam" id="PF04760">
    <property type="entry name" value="IF2_N"/>
    <property type="match status" value="1"/>
</dbReference>
<dbReference type="FunFam" id="3.40.50.10050:FF:000001">
    <property type="entry name" value="Translation initiation factor IF-2"/>
    <property type="match status" value="1"/>
</dbReference>
<dbReference type="SUPFAM" id="SSF50447">
    <property type="entry name" value="Translation proteins"/>
    <property type="match status" value="2"/>
</dbReference>
<evidence type="ECO:0000256" key="6">
    <source>
        <dbReference type="ARBA" id="ARBA00023134"/>
    </source>
</evidence>
<dbReference type="InterPro" id="IPR000178">
    <property type="entry name" value="TF_IF2_bacterial-like"/>
</dbReference>
<dbReference type="FunFam" id="3.40.50.300:FF:000019">
    <property type="entry name" value="Translation initiation factor IF-2"/>
    <property type="match status" value="1"/>
</dbReference>
<dbReference type="InterPro" id="IPR027417">
    <property type="entry name" value="P-loop_NTPase"/>
</dbReference>
<keyword evidence="3 7" id="KW-0396">Initiation factor</keyword>
<feature type="coiled-coil region" evidence="9">
    <location>
        <begin position="50"/>
        <end position="77"/>
    </location>
</feature>
<dbReference type="InterPro" id="IPR036925">
    <property type="entry name" value="TIF_IF2_dom3_sf"/>
</dbReference>
<evidence type="ECO:0000256" key="5">
    <source>
        <dbReference type="ARBA" id="ARBA00022917"/>
    </source>
</evidence>